<dbReference type="SUPFAM" id="SSF51735">
    <property type="entry name" value="NAD(P)-binding Rossmann-fold domains"/>
    <property type="match status" value="1"/>
</dbReference>
<dbReference type="GO" id="GO:0019594">
    <property type="term" value="P:mannitol metabolic process"/>
    <property type="evidence" value="ECO:0007669"/>
    <property type="project" value="UniProtKB-ARBA"/>
</dbReference>
<accession>A0AA39R4U7</accession>
<dbReference type="PANTHER" id="PTHR42760:SF103">
    <property type="entry name" value="SHORT-CHAIN DEHYDROGENASE_REDUCTASE SDR"/>
    <property type="match status" value="1"/>
</dbReference>
<dbReference type="PRINTS" id="PR00081">
    <property type="entry name" value="GDHRDH"/>
</dbReference>
<keyword evidence="3" id="KW-0560">Oxidoreductase</keyword>
<dbReference type="EMBL" id="JAFEKC020000004">
    <property type="protein sequence ID" value="KAK0514907.1"/>
    <property type="molecule type" value="Genomic_DNA"/>
</dbReference>
<organism evidence="4 5">
    <name type="scientific">Cladonia borealis</name>
    <dbReference type="NCBI Taxonomy" id="184061"/>
    <lineage>
        <taxon>Eukaryota</taxon>
        <taxon>Fungi</taxon>
        <taxon>Dikarya</taxon>
        <taxon>Ascomycota</taxon>
        <taxon>Pezizomycotina</taxon>
        <taxon>Lecanoromycetes</taxon>
        <taxon>OSLEUM clade</taxon>
        <taxon>Lecanoromycetidae</taxon>
        <taxon>Lecanorales</taxon>
        <taxon>Lecanorineae</taxon>
        <taxon>Cladoniaceae</taxon>
        <taxon>Cladonia</taxon>
    </lineage>
</organism>
<evidence type="ECO:0000313" key="4">
    <source>
        <dbReference type="EMBL" id="KAK0514907.1"/>
    </source>
</evidence>
<dbReference type="InterPro" id="IPR036291">
    <property type="entry name" value="NAD(P)-bd_dom_sf"/>
</dbReference>
<dbReference type="PRINTS" id="PR00080">
    <property type="entry name" value="SDRFAMILY"/>
</dbReference>
<protein>
    <submittedName>
        <fullName evidence="4">Uncharacterized protein</fullName>
    </submittedName>
</protein>
<keyword evidence="2" id="KW-0521">NADP</keyword>
<dbReference type="Gene3D" id="3.40.50.720">
    <property type="entry name" value="NAD(P)-binding Rossmann-like Domain"/>
    <property type="match status" value="1"/>
</dbReference>
<reference evidence="4" key="1">
    <citation type="submission" date="2023-03" db="EMBL/GenBank/DDBJ databases">
        <title>Complete genome of Cladonia borealis.</title>
        <authorList>
            <person name="Park H."/>
        </authorList>
    </citation>
    <scope>NUCLEOTIDE SEQUENCE</scope>
    <source>
        <strain evidence="4">ANT050790</strain>
    </source>
</reference>
<dbReference type="InterPro" id="IPR020904">
    <property type="entry name" value="Sc_DH/Rdtase_CS"/>
</dbReference>
<dbReference type="PROSITE" id="PS00061">
    <property type="entry name" value="ADH_SHORT"/>
    <property type="match status" value="1"/>
</dbReference>
<comment type="caution">
    <text evidence="4">The sequence shown here is derived from an EMBL/GenBank/DDBJ whole genome shotgun (WGS) entry which is preliminary data.</text>
</comment>
<dbReference type="AlphaFoldDB" id="A0AA39R4U7"/>
<gene>
    <name evidence="4" type="ORF">JMJ35_002286</name>
</gene>
<name>A0AA39R4U7_9LECA</name>
<keyword evidence="5" id="KW-1185">Reference proteome</keyword>
<evidence type="ECO:0000256" key="3">
    <source>
        <dbReference type="ARBA" id="ARBA00023002"/>
    </source>
</evidence>
<dbReference type="GO" id="GO:0050085">
    <property type="term" value="F:mannitol 2-dehydrogenase (NADP+) activity"/>
    <property type="evidence" value="ECO:0007669"/>
    <property type="project" value="UniProtKB-ARBA"/>
</dbReference>
<evidence type="ECO:0000256" key="2">
    <source>
        <dbReference type="ARBA" id="ARBA00022857"/>
    </source>
</evidence>
<dbReference type="PANTHER" id="PTHR42760">
    <property type="entry name" value="SHORT-CHAIN DEHYDROGENASES/REDUCTASES FAMILY MEMBER"/>
    <property type="match status" value="1"/>
</dbReference>
<dbReference type="InterPro" id="IPR002347">
    <property type="entry name" value="SDR_fam"/>
</dbReference>
<dbReference type="Pfam" id="PF13561">
    <property type="entry name" value="adh_short_C2"/>
    <property type="match status" value="1"/>
</dbReference>
<comment type="similarity">
    <text evidence="1">Belongs to the short-chain dehydrogenases/reductases (SDR) family.</text>
</comment>
<dbReference type="FunFam" id="3.40.50.720:FF:000090">
    <property type="entry name" value="NADP-dependent mannitol dehydrogenase"/>
    <property type="match status" value="1"/>
</dbReference>
<proteinExistence type="inferred from homology"/>
<evidence type="ECO:0000313" key="5">
    <source>
        <dbReference type="Proteomes" id="UP001166286"/>
    </source>
</evidence>
<evidence type="ECO:0000256" key="1">
    <source>
        <dbReference type="ARBA" id="ARBA00006484"/>
    </source>
</evidence>
<sequence length="349" mass="37238">MINLSRPASLRVPLGHCLRSTKGHGIAVSTRLRAKDIKEVPVATYAKDKKTAQRTVLSVDGSKSDPSPISTKDIQRTATPFDKAVVPSLTPTLKAFLLEGKVAVVTGGARGLGWNMSQALAEAGAKAIALLDVKQELGDRSAAELHRTTGIPVQSYRVDVRDAKAISEVVGRVNQDLGSVDIVINSAGVVDSNIKAENYDDTMFRHLIDINLTGSFLVSQACARHMIAQKTGGSIIFLASIAGSRVLHPQQQCAYNASKAAVTQLAKSLAAEWAQHEIRVNTIAPGYMDTALNREALLEGQKKHWASMTPMGRLGRPDELNGLAVFLASDASRFVTGANILADGGYAVY</sequence>
<dbReference type="Proteomes" id="UP001166286">
    <property type="component" value="Unassembled WGS sequence"/>
</dbReference>